<proteinExistence type="predicted"/>
<protein>
    <submittedName>
        <fullName evidence="1">Uncharacterized protein</fullName>
    </submittedName>
</protein>
<keyword evidence="2" id="KW-1185">Reference proteome</keyword>
<accession>A0A0B1SJF4</accession>
<dbReference type="AlphaFoldDB" id="A0A0B1SJF4"/>
<dbReference type="Proteomes" id="UP000053660">
    <property type="component" value="Unassembled WGS sequence"/>
</dbReference>
<reference evidence="1 2" key="1">
    <citation type="submission" date="2014-03" db="EMBL/GenBank/DDBJ databases">
        <title>Draft genome of the hookworm Oesophagostomum dentatum.</title>
        <authorList>
            <person name="Mitreva M."/>
        </authorList>
    </citation>
    <scope>NUCLEOTIDE SEQUENCE [LARGE SCALE GENOMIC DNA]</scope>
    <source>
        <strain evidence="1 2">OD-Hann</strain>
    </source>
</reference>
<organism evidence="1 2">
    <name type="scientific">Oesophagostomum dentatum</name>
    <name type="common">Nodular worm</name>
    <dbReference type="NCBI Taxonomy" id="61180"/>
    <lineage>
        <taxon>Eukaryota</taxon>
        <taxon>Metazoa</taxon>
        <taxon>Ecdysozoa</taxon>
        <taxon>Nematoda</taxon>
        <taxon>Chromadorea</taxon>
        <taxon>Rhabditida</taxon>
        <taxon>Rhabditina</taxon>
        <taxon>Rhabditomorpha</taxon>
        <taxon>Strongyloidea</taxon>
        <taxon>Strongylidae</taxon>
        <taxon>Oesophagostomum</taxon>
    </lineage>
</organism>
<sequence length="48" mass="5106">MDECPTAVTSETAQRAITYGSGQMQAIQIMPCVKEHSRSASTGLNTGF</sequence>
<evidence type="ECO:0000313" key="1">
    <source>
        <dbReference type="EMBL" id="KHJ84016.1"/>
    </source>
</evidence>
<gene>
    <name evidence="1" type="ORF">OESDEN_16275</name>
</gene>
<name>A0A0B1SJF4_OESDE</name>
<evidence type="ECO:0000313" key="2">
    <source>
        <dbReference type="Proteomes" id="UP000053660"/>
    </source>
</evidence>
<dbReference type="EMBL" id="KN570608">
    <property type="protein sequence ID" value="KHJ84016.1"/>
    <property type="molecule type" value="Genomic_DNA"/>
</dbReference>